<dbReference type="GO" id="GO:0005886">
    <property type="term" value="C:plasma membrane"/>
    <property type="evidence" value="ECO:0007669"/>
    <property type="project" value="UniProtKB-SubCell"/>
</dbReference>
<gene>
    <name evidence="9" type="ORF">AFE02nite_05700</name>
</gene>
<dbReference type="InterPro" id="IPR004869">
    <property type="entry name" value="MMPL_dom"/>
</dbReference>
<dbReference type="RefSeq" id="WP_034247701.1">
    <property type="nucleotide sequence ID" value="NZ_BJYK01000001.1"/>
</dbReference>
<evidence type="ECO:0000256" key="6">
    <source>
        <dbReference type="ARBA" id="ARBA00023136"/>
    </source>
</evidence>
<comment type="similarity">
    <text evidence="2">Belongs to the resistance-nodulation-cell division (RND) (TC 2.A.6) family. MmpL subfamily.</text>
</comment>
<evidence type="ECO:0000256" key="5">
    <source>
        <dbReference type="ARBA" id="ARBA00022989"/>
    </source>
</evidence>
<feature type="transmembrane region" description="Helical" evidence="7">
    <location>
        <begin position="582"/>
        <end position="600"/>
    </location>
</feature>
<sequence>MFDLLGRAIARRPWTTVLAWVVAAGACFALASLGVGGETVFERLETGAPGVPGSESARGDAIIADASTTGQSLTLTVSGVAPAAPGLERPMEILHAQLAAVPGVASVIDPYVVPEGPTSPAAAPLLAADGDGFLVVVELEHALPEDRASAALDQVEALLRALPAELSTGRDVTGRVGGTSLIVEEIRTQVEDDLRIGEAVSLPVALVVMVLVFGGFLAAAMPMIGAIASIAAGLGTVHGLSYLMDLDSSVINVVTILSLGLSIDYGLLIVSRFREELHRLTDDDGGAAVRRRRGDGAVEEALRATMRSAGRTVAFSALTVAISVAGLVVFEPEILRSFGTAGALVVLVALTTALTLVPAVLRLAGRRLLRPGLVGRIPGLRTVVERTGDVTATEGLFSRLARRVQRHPWLVLAGSLGALAFLATPAADLSLRNSTIELLPLGSDQRAYVEEIAAQYPGSAAPAVQVIAEGPLEQVGRWSAGLADLPGVASVDPPTPLGGYVYVGVRPVSPDPGGPEASEVVHEVRAAAAPFPVVVTGQAANQIDFVDALVARAWWAFGVVAAATLVLLFLMTGSVLIPIKALLTNVVSLAATVGVLVWGFQDGHLEGLLGFRSTGGIETYVLALVLAFAFGLAMDYEVFLLSRIKEQHDAGMDNDTAVRVGLQRSGRIITSAAAIIIVVFVGFILGKLLVIKEVGFSLAVAVLIDATLVRMLLVPATMTLLGRANWWAPGPLRRLHERFGLVH</sequence>
<dbReference type="Pfam" id="PF03176">
    <property type="entry name" value="MMPL"/>
    <property type="match status" value="2"/>
</dbReference>
<feature type="transmembrane region" description="Helical" evidence="7">
    <location>
        <begin position="668"/>
        <end position="690"/>
    </location>
</feature>
<evidence type="ECO:0000256" key="4">
    <source>
        <dbReference type="ARBA" id="ARBA00022692"/>
    </source>
</evidence>
<dbReference type="AlphaFoldDB" id="A0A511YUJ6"/>
<feature type="transmembrane region" description="Helical" evidence="7">
    <location>
        <begin position="342"/>
        <end position="361"/>
    </location>
</feature>
<proteinExistence type="inferred from homology"/>
<feature type="transmembrane region" description="Helical" evidence="7">
    <location>
        <begin position="17"/>
        <end position="35"/>
    </location>
</feature>
<feature type="transmembrane region" description="Helical" evidence="7">
    <location>
        <begin position="250"/>
        <end position="270"/>
    </location>
</feature>
<evidence type="ECO:0000259" key="8">
    <source>
        <dbReference type="PROSITE" id="PS50156"/>
    </source>
</evidence>
<keyword evidence="10" id="KW-1185">Reference proteome</keyword>
<accession>A0A511YUJ6</accession>
<feature type="transmembrane region" description="Helical" evidence="7">
    <location>
        <begin position="620"/>
        <end position="642"/>
    </location>
</feature>
<dbReference type="Proteomes" id="UP000321484">
    <property type="component" value="Unassembled WGS sequence"/>
</dbReference>
<evidence type="ECO:0000256" key="2">
    <source>
        <dbReference type="ARBA" id="ARBA00010157"/>
    </source>
</evidence>
<evidence type="ECO:0000313" key="9">
    <source>
        <dbReference type="EMBL" id="GEN78836.1"/>
    </source>
</evidence>
<evidence type="ECO:0000256" key="1">
    <source>
        <dbReference type="ARBA" id="ARBA00004651"/>
    </source>
</evidence>
<dbReference type="OrthoDB" id="7051771at2"/>
<keyword evidence="4 7" id="KW-0812">Transmembrane</keyword>
<dbReference type="PANTHER" id="PTHR33406:SF11">
    <property type="entry name" value="MEMBRANE PROTEIN SCO6666-RELATED"/>
    <property type="match status" value="1"/>
</dbReference>
<feature type="transmembrane region" description="Helical" evidence="7">
    <location>
        <begin position="696"/>
        <end position="713"/>
    </location>
</feature>
<evidence type="ECO:0000256" key="3">
    <source>
        <dbReference type="ARBA" id="ARBA00022475"/>
    </source>
</evidence>
<feature type="transmembrane region" description="Helical" evidence="7">
    <location>
        <begin position="204"/>
        <end position="230"/>
    </location>
</feature>
<protein>
    <submittedName>
        <fullName evidence="9">Putative membrane protein</fullName>
    </submittedName>
</protein>
<dbReference type="InterPro" id="IPR000731">
    <property type="entry name" value="SSD"/>
</dbReference>
<organism evidence="9 10">
    <name type="scientific">Actinotalea fermentans</name>
    <dbReference type="NCBI Taxonomy" id="43671"/>
    <lineage>
        <taxon>Bacteria</taxon>
        <taxon>Bacillati</taxon>
        <taxon>Actinomycetota</taxon>
        <taxon>Actinomycetes</taxon>
        <taxon>Micrococcales</taxon>
        <taxon>Cellulomonadaceae</taxon>
        <taxon>Actinotalea</taxon>
    </lineage>
</organism>
<evidence type="ECO:0000313" key="10">
    <source>
        <dbReference type="Proteomes" id="UP000321484"/>
    </source>
</evidence>
<dbReference type="PANTHER" id="PTHR33406">
    <property type="entry name" value="MEMBRANE PROTEIN MJ1562-RELATED"/>
    <property type="match status" value="1"/>
</dbReference>
<evidence type="ECO:0000256" key="7">
    <source>
        <dbReference type="SAM" id="Phobius"/>
    </source>
</evidence>
<reference evidence="9 10" key="1">
    <citation type="submission" date="2019-07" db="EMBL/GenBank/DDBJ databases">
        <title>Whole genome shotgun sequence of Actinotalea fermentans NBRC 105374.</title>
        <authorList>
            <person name="Hosoyama A."/>
            <person name="Uohara A."/>
            <person name="Ohji S."/>
            <person name="Ichikawa N."/>
        </authorList>
    </citation>
    <scope>NUCLEOTIDE SEQUENCE [LARGE SCALE GENOMIC DNA]</scope>
    <source>
        <strain evidence="9 10">NBRC 105374</strain>
    </source>
</reference>
<feature type="transmembrane region" description="Helical" evidence="7">
    <location>
        <begin position="312"/>
        <end position="330"/>
    </location>
</feature>
<name>A0A511YUJ6_9CELL</name>
<keyword evidence="6 7" id="KW-0472">Membrane</keyword>
<feature type="transmembrane region" description="Helical" evidence="7">
    <location>
        <begin position="553"/>
        <end position="570"/>
    </location>
</feature>
<feature type="transmembrane region" description="Helical" evidence="7">
    <location>
        <begin position="409"/>
        <end position="427"/>
    </location>
</feature>
<dbReference type="SUPFAM" id="SSF82866">
    <property type="entry name" value="Multidrug efflux transporter AcrB transmembrane domain"/>
    <property type="match status" value="2"/>
</dbReference>
<keyword evidence="3" id="KW-1003">Cell membrane</keyword>
<dbReference type="Gene3D" id="1.20.1640.10">
    <property type="entry name" value="Multidrug efflux transporter AcrB transmembrane domain"/>
    <property type="match status" value="2"/>
</dbReference>
<dbReference type="PROSITE" id="PS51257">
    <property type="entry name" value="PROKAR_LIPOPROTEIN"/>
    <property type="match status" value="1"/>
</dbReference>
<feature type="domain" description="SSD" evidence="8">
    <location>
        <begin position="223"/>
        <end position="363"/>
    </location>
</feature>
<comment type="caution">
    <text evidence="9">The sequence shown here is derived from an EMBL/GenBank/DDBJ whole genome shotgun (WGS) entry which is preliminary data.</text>
</comment>
<comment type="subcellular location">
    <subcellularLocation>
        <location evidence="1">Cell membrane</location>
        <topology evidence="1">Multi-pass membrane protein</topology>
    </subcellularLocation>
</comment>
<dbReference type="EMBL" id="BJYK01000001">
    <property type="protein sequence ID" value="GEN78836.1"/>
    <property type="molecule type" value="Genomic_DNA"/>
</dbReference>
<dbReference type="InterPro" id="IPR050545">
    <property type="entry name" value="Mycobact_MmpL"/>
</dbReference>
<keyword evidence="5 7" id="KW-1133">Transmembrane helix</keyword>
<dbReference type="PROSITE" id="PS50156">
    <property type="entry name" value="SSD"/>
    <property type="match status" value="1"/>
</dbReference>